<protein>
    <recommendedName>
        <fullName evidence="3">GIY-YIG domain-containing protein</fullName>
    </recommendedName>
</protein>
<reference evidence="2" key="1">
    <citation type="submission" date="2016-04" db="EMBL/GenBank/DDBJ databases">
        <authorList>
            <person name="Ray J."/>
            <person name="Price M."/>
            <person name="Deutschbauer A."/>
        </authorList>
    </citation>
    <scope>NUCLEOTIDE SEQUENCE [LARGE SCALE GENOMIC DNA]</scope>
    <source>
        <strain evidence="2">FW300-N2E2</strain>
    </source>
</reference>
<dbReference type="Proteomes" id="UP000076083">
    <property type="component" value="Chromosome"/>
</dbReference>
<dbReference type="AlphaFoldDB" id="A0A159ZXF3"/>
<evidence type="ECO:0000313" key="2">
    <source>
        <dbReference type="Proteomes" id="UP000076083"/>
    </source>
</evidence>
<proteinExistence type="predicted"/>
<evidence type="ECO:0000313" key="1">
    <source>
        <dbReference type="EMBL" id="AMZ71431.1"/>
    </source>
</evidence>
<evidence type="ECO:0008006" key="3">
    <source>
        <dbReference type="Google" id="ProtNLM"/>
    </source>
</evidence>
<reference evidence="1 2" key="2">
    <citation type="journal article" date="2018" name="Nature">
        <title>Mutant phenotypes for thousands of bacterial genes of unknown function.</title>
        <authorList>
            <person name="Price M.N."/>
            <person name="Wetmore K.M."/>
            <person name="Waters R.J."/>
            <person name="Callaghan M."/>
            <person name="Ray J."/>
            <person name="Liu H."/>
            <person name="Kuehl J.V."/>
            <person name="Melnyk R.A."/>
            <person name="Lamson J.S."/>
            <person name="Suh Y."/>
            <person name="Carlson H.K."/>
            <person name="Esquivel Z."/>
            <person name="Sadeeshkumar H."/>
            <person name="Chakraborty R."/>
            <person name="Zane G.M."/>
            <person name="Rubin B.E."/>
            <person name="Wall J.D."/>
            <person name="Visel A."/>
            <person name="Bristow J."/>
            <person name="Blow M.J."/>
            <person name="Arkin A.P."/>
            <person name="Deutschbauer A.M."/>
        </authorList>
    </citation>
    <scope>NUCLEOTIDE SEQUENCE [LARGE SCALE GENOMIC DNA]</scope>
    <source>
        <strain evidence="1 2">FW300-N2E2</strain>
    </source>
</reference>
<organism evidence="1 2">
    <name type="scientific">Pseudomonas fluorescens</name>
    <dbReference type="NCBI Taxonomy" id="294"/>
    <lineage>
        <taxon>Bacteria</taxon>
        <taxon>Pseudomonadati</taxon>
        <taxon>Pseudomonadota</taxon>
        <taxon>Gammaproteobacteria</taxon>
        <taxon>Pseudomonadales</taxon>
        <taxon>Pseudomonadaceae</taxon>
        <taxon>Pseudomonas</taxon>
    </lineage>
</organism>
<sequence length="143" mass="16104">MVEQCPVIRFSEIEAAVPTAPGLYEIVTDQGELLKVGISVNLRKRLIQHRQSRQSRLKLKDGGEWSNPSDVVSKQSILAKHLFFSGQVLGYDLQTEAGRKCYLEEKCHILITPTTTRDEARAIERVKEKSGAYRFGGKVRLSC</sequence>
<dbReference type="RefSeq" id="WP_063321954.1">
    <property type="nucleotide sequence ID" value="NZ_CP015225.1"/>
</dbReference>
<gene>
    <name evidence="1" type="ORF">TK06_10140</name>
</gene>
<dbReference type="EMBL" id="CP015225">
    <property type="protein sequence ID" value="AMZ71431.1"/>
    <property type="molecule type" value="Genomic_DNA"/>
</dbReference>
<name>A0A159ZXF3_PSEFL</name>
<accession>A0A159ZXF3</accession>